<dbReference type="PANTHER" id="PTHR12428:SF65">
    <property type="entry name" value="CYTOCHROME C OXIDASE ASSEMBLY PROTEIN COX18, MITOCHONDRIAL"/>
    <property type="match status" value="1"/>
</dbReference>
<reference evidence="12 13" key="1">
    <citation type="journal article" date="2016" name="Nat. Commun.">
        <title>Thousands of microbial genomes shed light on interconnected biogeochemical processes in an aquifer system.</title>
        <authorList>
            <person name="Anantharaman K."/>
            <person name="Brown C.T."/>
            <person name="Hug L.A."/>
            <person name="Sharon I."/>
            <person name="Castelle C.J."/>
            <person name="Probst A.J."/>
            <person name="Thomas B.C."/>
            <person name="Singh A."/>
            <person name="Wilkins M.J."/>
            <person name="Karaoz U."/>
            <person name="Brodie E.L."/>
            <person name="Williams K.H."/>
            <person name="Hubbard S.S."/>
            <person name="Banfield J.F."/>
        </authorList>
    </citation>
    <scope>NUCLEOTIDE SEQUENCE [LARGE SCALE GENOMIC DNA]</scope>
</reference>
<protein>
    <recommendedName>
        <fullName evidence="11">Membrane insertase YidC/Oxa/ALB C-terminal domain-containing protein</fullName>
    </recommendedName>
</protein>
<dbReference type="GO" id="GO:0032977">
    <property type="term" value="F:membrane insertase activity"/>
    <property type="evidence" value="ECO:0007669"/>
    <property type="project" value="InterPro"/>
</dbReference>
<dbReference type="NCBIfam" id="TIGR03592">
    <property type="entry name" value="yidC_oxa1_cterm"/>
    <property type="match status" value="1"/>
</dbReference>
<keyword evidence="6 10" id="KW-1133">Transmembrane helix</keyword>
<proteinExistence type="inferred from homology"/>
<evidence type="ECO:0000256" key="9">
    <source>
        <dbReference type="RuleBase" id="RU003945"/>
    </source>
</evidence>
<dbReference type="GO" id="GO:0015031">
    <property type="term" value="P:protein transport"/>
    <property type="evidence" value="ECO:0007669"/>
    <property type="project" value="UniProtKB-KW"/>
</dbReference>
<organism evidence="12 13">
    <name type="scientific">candidate division WOR-1 bacterium RIFCSPLOWO2_02_FULL_46_20</name>
    <dbReference type="NCBI Taxonomy" id="1802567"/>
    <lineage>
        <taxon>Bacteria</taxon>
        <taxon>Bacillati</taxon>
        <taxon>Saganbacteria</taxon>
    </lineage>
</organism>
<feature type="domain" description="Membrane insertase YidC/Oxa/ALB C-terminal" evidence="11">
    <location>
        <begin position="21"/>
        <end position="304"/>
    </location>
</feature>
<evidence type="ECO:0000256" key="4">
    <source>
        <dbReference type="ARBA" id="ARBA00022692"/>
    </source>
</evidence>
<evidence type="ECO:0000256" key="8">
    <source>
        <dbReference type="ARBA" id="ARBA00023186"/>
    </source>
</evidence>
<dbReference type="Pfam" id="PF02096">
    <property type="entry name" value="60KD_IMP"/>
    <property type="match status" value="1"/>
</dbReference>
<keyword evidence="8" id="KW-0143">Chaperone</keyword>
<gene>
    <name evidence="12" type="ORF">A3H38_00465</name>
</gene>
<evidence type="ECO:0000259" key="11">
    <source>
        <dbReference type="Pfam" id="PF02096"/>
    </source>
</evidence>
<evidence type="ECO:0000313" key="12">
    <source>
        <dbReference type="EMBL" id="OGC06989.1"/>
    </source>
</evidence>
<accession>A0A1F4RFM7</accession>
<comment type="subcellular location">
    <subcellularLocation>
        <location evidence="1">Cell membrane</location>
        <topology evidence="1">Multi-pass membrane protein</topology>
    </subcellularLocation>
    <subcellularLocation>
        <location evidence="9">Membrane</location>
        <topology evidence="9">Multi-pass membrane protein</topology>
    </subcellularLocation>
</comment>
<keyword evidence="4 9" id="KW-0812">Transmembrane</keyword>
<keyword evidence="2" id="KW-0813">Transport</keyword>
<comment type="similarity">
    <text evidence="9">Belongs to the OXA1/ALB3/YidC family.</text>
</comment>
<evidence type="ECO:0000256" key="2">
    <source>
        <dbReference type="ARBA" id="ARBA00022448"/>
    </source>
</evidence>
<evidence type="ECO:0000256" key="7">
    <source>
        <dbReference type="ARBA" id="ARBA00023136"/>
    </source>
</evidence>
<dbReference type="InterPro" id="IPR047196">
    <property type="entry name" value="YidC_ALB_C"/>
</dbReference>
<dbReference type="Proteomes" id="UP000176938">
    <property type="component" value="Unassembled WGS sequence"/>
</dbReference>
<evidence type="ECO:0000256" key="3">
    <source>
        <dbReference type="ARBA" id="ARBA00022475"/>
    </source>
</evidence>
<dbReference type="GO" id="GO:0051205">
    <property type="term" value="P:protein insertion into membrane"/>
    <property type="evidence" value="ECO:0007669"/>
    <property type="project" value="TreeGrafter"/>
</dbReference>
<comment type="caution">
    <text evidence="12">The sequence shown here is derived from an EMBL/GenBank/DDBJ whole genome shotgun (WGS) entry which is preliminary data.</text>
</comment>
<evidence type="ECO:0000256" key="10">
    <source>
        <dbReference type="SAM" id="Phobius"/>
    </source>
</evidence>
<dbReference type="GO" id="GO:0005886">
    <property type="term" value="C:plasma membrane"/>
    <property type="evidence" value="ECO:0007669"/>
    <property type="project" value="UniProtKB-SubCell"/>
</dbReference>
<evidence type="ECO:0000256" key="1">
    <source>
        <dbReference type="ARBA" id="ARBA00004651"/>
    </source>
</evidence>
<dbReference type="InterPro" id="IPR001708">
    <property type="entry name" value="YidC/ALB3/OXA1/COX18"/>
</dbReference>
<keyword evidence="7 10" id="KW-0472">Membrane</keyword>
<feature type="transmembrane region" description="Helical" evidence="10">
    <location>
        <begin position="232"/>
        <end position="250"/>
    </location>
</feature>
<evidence type="ECO:0000256" key="6">
    <source>
        <dbReference type="ARBA" id="ARBA00022989"/>
    </source>
</evidence>
<evidence type="ECO:0000256" key="5">
    <source>
        <dbReference type="ARBA" id="ARBA00022927"/>
    </source>
</evidence>
<feature type="transmembrane region" description="Helical" evidence="10">
    <location>
        <begin position="262"/>
        <end position="281"/>
    </location>
</feature>
<dbReference type="CDD" id="cd20070">
    <property type="entry name" value="5TM_YidC_Alb3"/>
    <property type="match status" value="1"/>
</dbReference>
<keyword evidence="5" id="KW-0653">Protein transport</keyword>
<sequence>MEFLSDMMLDALKFFAYFGGYGWGIIWLTLAVNLALYPLTLSSTKAMSAMQKMQPKMKDLQNKHKNSPQELQKETMQLYRSEGVNPLGGCLPMLLKIPFFLALFWAFLSPSFLSITSDPGNNTKFLWINGRIPATEFRSDVLVDRLEKGNVIKLDIVGGKGEYVWNDVLKIEDKLFNDVMKSTSPERAGDIKKVKESLGKIGLILEDDDVVKAMTAWGNTNSLSKPERINTPVGRISVLALLVGITTLLMQMTMPGAGGQQAQMMTMFMPLFIVFICWSFPVGVQLYWLVSNVAGALQQYYIMKKPSLNKGKKGA</sequence>
<keyword evidence="3" id="KW-1003">Cell membrane</keyword>
<dbReference type="InterPro" id="IPR028055">
    <property type="entry name" value="YidC/Oxa/ALB_C"/>
</dbReference>
<feature type="transmembrane region" description="Helical" evidence="10">
    <location>
        <begin position="20"/>
        <end position="41"/>
    </location>
</feature>
<dbReference type="PANTHER" id="PTHR12428">
    <property type="entry name" value="OXA1"/>
    <property type="match status" value="1"/>
</dbReference>
<evidence type="ECO:0000313" key="13">
    <source>
        <dbReference type="Proteomes" id="UP000176938"/>
    </source>
</evidence>
<name>A0A1F4RFM7_UNCSA</name>
<dbReference type="AlphaFoldDB" id="A0A1F4RFM7"/>
<dbReference type="EMBL" id="METP01000012">
    <property type="protein sequence ID" value="OGC06989.1"/>
    <property type="molecule type" value="Genomic_DNA"/>
</dbReference>